<dbReference type="EMBL" id="CP091430">
    <property type="protein sequence ID" value="UVI27726.1"/>
    <property type="molecule type" value="Genomic_DNA"/>
</dbReference>
<gene>
    <name evidence="1" type="ORF">L1F29_19905</name>
</gene>
<dbReference type="Proteomes" id="UP001057877">
    <property type="component" value="Chromosome"/>
</dbReference>
<sequence length="393" mass="46347">MGIEFLASLDWLKKSPFPALHRIKRELKRKMKFAHKLSLNLSELPEKDELLIRHIQDRTRQFNVNNITRTMAYEEYYRRHPEIEWAFLGHMVSRNGGWNMTDLRGEPHSRLLSAAEQNRFFQFLERGNWLIFQDAYPQFLLYEESLRREKSLFHLLPFFHVSAFMEVMWNHFWTSGDRYLLTIALVINEQSYLEKRMIQNQHYQDTILQTLEFKLHDWLSMNQILFPYYTLSEEGVPQTAATGLIGETLHRFGSLHERILLGKRLYALLFGHPDRLQGILSWAKDHPHTASRKDYWPHLFNDVNDSVPGAPYKKRLDDCQLKPGASRFYSPALQYAWSNVEHEEAVVGDWLEDWKVIAYLMGHEEHAGGGIEQAYCHTLDKIELAVMAKTAIL</sequence>
<keyword evidence="2" id="KW-1185">Reference proteome</keyword>
<dbReference type="RefSeq" id="WP_258383816.1">
    <property type="nucleotide sequence ID" value="NZ_CP091430.1"/>
</dbReference>
<dbReference type="InterPro" id="IPR019658">
    <property type="entry name" value="DUF2515"/>
</dbReference>
<reference evidence="1" key="1">
    <citation type="submission" date="2022-01" db="EMBL/GenBank/DDBJ databases">
        <title>Paenibacillus spongiae sp. nov., isolated from marine sponge.</title>
        <authorList>
            <person name="Li Z."/>
            <person name="Zhang M."/>
        </authorList>
    </citation>
    <scope>NUCLEOTIDE SEQUENCE</scope>
    <source>
        <strain evidence="1">PHS-Z3</strain>
    </source>
</reference>
<accession>A0ABY5S1I7</accession>
<proteinExistence type="predicted"/>
<evidence type="ECO:0000313" key="2">
    <source>
        <dbReference type="Proteomes" id="UP001057877"/>
    </source>
</evidence>
<dbReference type="Pfam" id="PF10720">
    <property type="entry name" value="DUF2515"/>
    <property type="match status" value="1"/>
</dbReference>
<name>A0ABY5S1I7_9BACL</name>
<organism evidence="1 2">
    <name type="scientific">Paenibacillus spongiae</name>
    <dbReference type="NCBI Taxonomy" id="2909671"/>
    <lineage>
        <taxon>Bacteria</taxon>
        <taxon>Bacillati</taxon>
        <taxon>Bacillota</taxon>
        <taxon>Bacilli</taxon>
        <taxon>Bacillales</taxon>
        <taxon>Paenibacillaceae</taxon>
        <taxon>Paenibacillus</taxon>
    </lineage>
</organism>
<protein>
    <submittedName>
        <fullName evidence="1">DUF2515 domain-containing protein</fullName>
    </submittedName>
</protein>
<evidence type="ECO:0000313" key="1">
    <source>
        <dbReference type="EMBL" id="UVI27726.1"/>
    </source>
</evidence>